<keyword evidence="2" id="KW-1185">Reference proteome</keyword>
<dbReference type="InterPro" id="IPR034660">
    <property type="entry name" value="DinB/YfiT-like"/>
</dbReference>
<dbReference type="Pfam" id="PF08020">
    <property type="entry name" value="DUF1706"/>
    <property type="match status" value="1"/>
</dbReference>
<evidence type="ECO:0000313" key="1">
    <source>
        <dbReference type="EMBL" id="TDQ78250.1"/>
    </source>
</evidence>
<dbReference type="SUPFAM" id="SSF109854">
    <property type="entry name" value="DinB/YfiT-like putative metalloenzymes"/>
    <property type="match status" value="1"/>
</dbReference>
<dbReference type="OrthoDB" id="9786621at2"/>
<dbReference type="Proteomes" id="UP000295292">
    <property type="component" value="Unassembled WGS sequence"/>
</dbReference>
<dbReference type="PIRSF" id="PIRSF031551">
    <property type="entry name" value="DUF1706"/>
    <property type="match status" value="1"/>
</dbReference>
<sequence length="163" mass="18892">MARPTNKESLITLSQSSFDKLLSLIDSLPDPKAEFPPGTMNRNVRDVLGHLHHWHLLMLEWYKIGSEGQKPAMPATGYSWKETPELNKKIWEDCQHSNLSDTRQRLINSYNEIQEIIKSHTDEELFEKKKYKWTGTTSLGAYLVSATSSHYEWAFKLIRKASK</sequence>
<name>A0A4R6WKH3_9SPHI</name>
<dbReference type="AlphaFoldDB" id="A0A4R6WKH3"/>
<dbReference type="RefSeq" id="WP_133584487.1">
    <property type="nucleotide sequence ID" value="NZ_SNYV01000013.1"/>
</dbReference>
<protein>
    <recommendedName>
        <fullName evidence="3">DinB family protein</fullName>
    </recommendedName>
</protein>
<proteinExistence type="predicted"/>
<organism evidence="1 2">
    <name type="scientific">Sphingobacterium yanglingense</name>
    <dbReference type="NCBI Taxonomy" id="1437280"/>
    <lineage>
        <taxon>Bacteria</taxon>
        <taxon>Pseudomonadati</taxon>
        <taxon>Bacteroidota</taxon>
        <taxon>Sphingobacteriia</taxon>
        <taxon>Sphingobacteriales</taxon>
        <taxon>Sphingobacteriaceae</taxon>
        <taxon>Sphingobacterium</taxon>
    </lineage>
</organism>
<dbReference type="Gene3D" id="1.20.120.450">
    <property type="entry name" value="dinb family like domain"/>
    <property type="match status" value="1"/>
</dbReference>
<dbReference type="InterPro" id="IPR012550">
    <property type="entry name" value="DUF1706"/>
</dbReference>
<evidence type="ECO:0000313" key="2">
    <source>
        <dbReference type="Proteomes" id="UP000295292"/>
    </source>
</evidence>
<reference evidence="1 2" key="1">
    <citation type="submission" date="2019-03" db="EMBL/GenBank/DDBJ databases">
        <title>Genomic Encyclopedia of Archaeal and Bacterial Type Strains, Phase II (KMG-II): from individual species to whole genera.</title>
        <authorList>
            <person name="Goeker M."/>
        </authorList>
    </citation>
    <scope>NUCLEOTIDE SEQUENCE [LARGE SCALE GENOMIC DNA]</scope>
    <source>
        <strain evidence="1 2">DSM 28353</strain>
    </source>
</reference>
<accession>A0A4R6WKH3</accession>
<dbReference type="PANTHER" id="PTHR40658:SF4">
    <property type="entry name" value="HYPOTHETICAL CYTOSOLIC PROTEIN"/>
    <property type="match status" value="1"/>
</dbReference>
<comment type="caution">
    <text evidence="1">The sequence shown here is derived from an EMBL/GenBank/DDBJ whole genome shotgun (WGS) entry which is preliminary data.</text>
</comment>
<gene>
    <name evidence="1" type="ORF">CLV99_2230</name>
</gene>
<dbReference type="PANTHER" id="PTHR40658">
    <property type="match status" value="1"/>
</dbReference>
<dbReference type="EMBL" id="SNYV01000013">
    <property type="protein sequence ID" value="TDQ78250.1"/>
    <property type="molecule type" value="Genomic_DNA"/>
</dbReference>
<evidence type="ECO:0008006" key="3">
    <source>
        <dbReference type="Google" id="ProtNLM"/>
    </source>
</evidence>